<dbReference type="EMBL" id="JACGQI010000003">
    <property type="protein sequence ID" value="MBF2229589.1"/>
    <property type="molecule type" value="Genomic_DNA"/>
</dbReference>
<dbReference type="RefSeq" id="WP_002458436.1">
    <property type="nucleotide sequence ID" value="NZ_CAJUWJ010000061.1"/>
</dbReference>
<dbReference type="InterPro" id="IPR006427">
    <property type="entry name" value="Portal_HK97"/>
</dbReference>
<dbReference type="AlphaFoldDB" id="A0A509LWD3"/>
<dbReference type="OrthoDB" id="2491at2"/>
<organism evidence="1 2">
    <name type="scientific">Staphylococcus epidermidis</name>
    <dbReference type="NCBI Taxonomy" id="1282"/>
    <lineage>
        <taxon>Bacteria</taxon>
        <taxon>Bacillati</taxon>
        <taxon>Bacillota</taxon>
        <taxon>Bacilli</taxon>
        <taxon>Bacillales</taxon>
        <taxon>Staphylococcaceae</taxon>
        <taxon>Staphylococcus</taxon>
    </lineage>
</organism>
<dbReference type="Pfam" id="PF04860">
    <property type="entry name" value="Phage_portal"/>
    <property type="match status" value="1"/>
</dbReference>
<accession>A0A509LWD3</accession>
<dbReference type="NCBIfam" id="TIGR01537">
    <property type="entry name" value="portal_HK97"/>
    <property type="match status" value="1"/>
</dbReference>
<protein>
    <submittedName>
        <fullName evidence="1">Phage portal protein</fullName>
    </submittedName>
</protein>
<sequence length="408" mass="47545">MFNRAKAFWNKLFLDPLADAREQSIFKMMNNYTPTFNYVENPYDTKIVRKAVHTIATNGAKLRAKHIRKKDGKLEVQSTNFEYLLNIRPNYFMSAFDFLYKIITQLLLKNNAFVYIERDERGNIKGYHPINSRYTELIEYKEDLFIRFYFPNGNKLSASYDDVIHLRRYFNNNDIYGESNKCIINGLNVIQAADDSIINATKQSAFLRGLLKYNQILKPEDIKSHRNNFVKDYLNINDSSGIAALDQKADYIELKNDPKMVDSNQMKFLSEDMLAYFGTNEDIVSSNYTEDQWNAFYESVLEPISIQMSQEFTYKSFTEREMGHGNEIMFEPNRIQYASIKTKIELIKTMGPMAVIKKDEMREIFNLPSMDEGGNDYVQTLNYIVASDAQEYQIGKKNNDKGVDENGD</sequence>
<gene>
    <name evidence="1" type="ORF">H3963_03835</name>
</gene>
<evidence type="ECO:0000313" key="2">
    <source>
        <dbReference type="Proteomes" id="UP000648077"/>
    </source>
</evidence>
<proteinExistence type="predicted"/>
<name>A0A509LWD3_STAEP</name>
<dbReference type="InterPro" id="IPR006944">
    <property type="entry name" value="Phage/GTA_portal"/>
</dbReference>
<dbReference type="Proteomes" id="UP000648077">
    <property type="component" value="Unassembled WGS sequence"/>
</dbReference>
<evidence type="ECO:0000313" key="1">
    <source>
        <dbReference type="EMBL" id="MBF2229589.1"/>
    </source>
</evidence>
<reference evidence="1" key="1">
    <citation type="submission" date="2020-08" db="EMBL/GenBank/DDBJ databases">
        <title>Changes in the skin microbiome associated with squamous cell carcinoma in transplant recipients.</title>
        <authorList>
            <person name="Zaugg J."/>
            <person name="Krueger A."/>
            <person name="Lachner N."/>
        </authorList>
    </citation>
    <scope>NUCLEOTIDE SEQUENCE</scope>
    <source>
        <strain evidence="1">R5988</strain>
    </source>
</reference>
<comment type="caution">
    <text evidence="1">The sequence shown here is derived from an EMBL/GenBank/DDBJ whole genome shotgun (WGS) entry which is preliminary data.</text>
</comment>